<proteinExistence type="predicted"/>
<keyword evidence="1" id="KW-0472">Membrane</keyword>
<keyword evidence="1" id="KW-0812">Transmembrane</keyword>
<evidence type="ECO:0000313" key="3">
    <source>
        <dbReference type="Proteomes" id="UP000186851"/>
    </source>
</evidence>
<name>A0AAF0D1Q3_ODILC</name>
<dbReference type="AlphaFoldDB" id="A0AAF0D1Q3"/>
<dbReference type="EMBL" id="CP091871">
    <property type="protein sequence ID" value="WEU40064.1"/>
    <property type="molecule type" value="Genomic_DNA"/>
</dbReference>
<feature type="transmembrane region" description="Helical" evidence="1">
    <location>
        <begin position="152"/>
        <end position="180"/>
    </location>
</feature>
<dbReference type="Proteomes" id="UP000186851">
    <property type="component" value="Chromosome"/>
</dbReference>
<keyword evidence="1" id="KW-1133">Transmembrane helix</keyword>
<protein>
    <submittedName>
        <fullName evidence="2">Uncharacterized protein</fullName>
    </submittedName>
</protein>
<feature type="transmembrane region" description="Helical" evidence="1">
    <location>
        <begin position="120"/>
        <end position="140"/>
    </location>
</feature>
<accession>A0AAF0D1Q3</accession>
<sequence>MLDILSALAALVNYANIILIISGVILFLDILEWKKSKEEWKWKLKLLAVVGFILGIIDLIVVASGWSRGVMDTATIILFILAGLALTLAPTVQLPLAGLLALGVGGVAAFYISGFIHNTWIIAAVFIIIVAVIFLFAKAVEEVLDLLGKILGFPLISMILGSLCVLQGVLLLLGSSLILII</sequence>
<feature type="transmembrane region" description="Helical" evidence="1">
    <location>
        <begin position="12"/>
        <end position="32"/>
    </location>
</feature>
<feature type="transmembrane region" description="Helical" evidence="1">
    <location>
        <begin position="96"/>
        <end position="114"/>
    </location>
</feature>
<feature type="transmembrane region" description="Helical" evidence="1">
    <location>
        <begin position="69"/>
        <end position="89"/>
    </location>
</feature>
<evidence type="ECO:0000313" key="2">
    <source>
        <dbReference type="EMBL" id="WEU40064.1"/>
    </source>
</evidence>
<gene>
    <name evidence="2" type="ORF">OdinLCB4_006225</name>
</gene>
<evidence type="ECO:0000256" key="1">
    <source>
        <dbReference type="SAM" id="Phobius"/>
    </source>
</evidence>
<reference evidence="2" key="2">
    <citation type="journal article" date="2022" name="Nat. Microbiol.">
        <title>A closed Candidatus Odinarchaeum chromosome exposes Asgard archaeal viruses.</title>
        <authorList>
            <person name="Tamarit D."/>
            <person name="Caceres E.F."/>
            <person name="Krupovic M."/>
            <person name="Nijland R."/>
            <person name="Eme L."/>
            <person name="Robinson N.P."/>
            <person name="Ettema T.J.G."/>
        </authorList>
    </citation>
    <scope>NUCLEOTIDE SEQUENCE</scope>
    <source>
        <strain evidence="2">LCB_4</strain>
    </source>
</reference>
<feature type="transmembrane region" description="Helical" evidence="1">
    <location>
        <begin position="44"/>
        <end position="63"/>
    </location>
</feature>
<reference evidence="2" key="1">
    <citation type="journal article" date="2017" name="Nature">
        <title>Asgard archaea illuminate the origin of eukaryotic cellular complexity.</title>
        <authorList>
            <person name="Zaremba-Niedzwiedzka K."/>
            <person name="Caceres E.F."/>
            <person name="Saw J.H."/>
            <person name="Backstrom D."/>
            <person name="Juzokaite L."/>
            <person name="Vancaester E."/>
            <person name="Seitz K.W."/>
            <person name="Anantharaman K."/>
            <person name="Starnawski P."/>
            <person name="Kjeldsen K.U."/>
            <person name="Scott M.B."/>
            <person name="Nunoura T."/>
            <person name="Banfield J.F."/>
            <person name="Schramm A."/>
            <person name="Baker B.J."/>
            <person name="Spang A."/>
            <person name="Ettema T.J.G."/>
        </authorList>
    </citation>
    <scope>NUCLEOTIDE SEQUENCE</scope>
    <source>
        <strain evidence="2">LCB_4</strain>
    </source>
</reference>
<dbReference type="KEGG" id="oyw:OdinLCB4_006225"/>
<organism evidence="2 3">
    <name type="scientific">Odinarchaeota yellowstonii (strain LCB_4)</name>
    <dbReference type="NCBI Taxonomy" id="1841599"/>
    <lineage>
        <taxon>Archaea</taxon>
        <taxon>Promethearchaeati</taxon>
        <taxon>Candidatus Odinarchaeota</taxon>
        <taxon>Candidatus Odinarchaeia</taxon>
        <taxon>Candidatus Odinarchaeales</taxon>
        <taxon>Candidatus Odinarchaeaceae</taxon>
        <taxon>Candidatus Odinarchaeum</taxon>
    </lineage>
</organism>